<keyword evidence="7 12" id="KW-0862">Zinc</keyword>
<dbReference type="InterPro" id="IPR014001">
    <property type="entry name" value="Helicase_ATP-bd"/>
</dbReference>
<keyword evidence="16" id="KW-1185">Reference proteome</keyword>
<evidence type="ECO:0000259" key="14">
    <source>
        <dbReference type="PROSITE" id="PS51194"/>
    </source>
</evidence>
<dbReference type="RefSeq" id="WP_078320701.1">
    <property type="nucleotide sequence ID" value="NZ_FXTS01000010.1"/>
</dbReference>
<feature type="binding site" evidence="12">
    <location>
        <position position="494"/>
    </location>
    <ligand>
        <name>Zn(2+)</name>
        <dbReference type="ChEBI" id="CHEBI:29105"/>
        <label>1</label>
    </ligand>
</feature>
<comment type="catalytic activity">
    <reaction evidence="12">
        <text>Couples ATP hydrolysis with the unwinding of duplex DNA by translocating in the 3'-5' direction.</text>
        <dbReference type="EC" id="5.6.2.4"/>
    </reaction>
</comment>
<dbReference type="GO" id="GO:0006310">
    <property type="term" value="P:DNA recombination"/>
    <property type="evidence" value="ECO:0007669"/>
    <property type="project" value="InterPro"/>
</dbReference>
<dbReference type="SMART" id="SM00490">
    <property type="entry name" value="HELICc"/>
    <property type="match status" value="1"/>
</dbReference>
<feature type="binding site" evidence="12">
    <location>
        <position position="478"/>
    </location>
    <ligand>
        <name>Zn(2+)</name>
        <dbReference type="ChEBI" id="CHEBI:29105"/>
        <label>2</label>
    </ligand>
</feature>
<dbReference type="EC" id="5.6.2.4" evidence="12"/>
<dbReference type="Gene3D" id="3.40.1440.60">
    <property type="entry name" value="PriA, 3(prime) DNA-binding domain"/>
    <property type="match status" value="1"/>
</dbReference>
<dbReference type="NCBIfam" id="NF004065">
    <property type="entry name" value="PRK05580.1-1"/>
    <property type="match status" value="1"/>
</dbReference>
<dbReference type="InterPro" id="IPR040498">
    <property type="entry name" value="PriA_CRR"/>
</dbReference>
<proteinExistence type="inferred from homology"/>
<dbReference type="PROSITE" id="PS51194">
    <property type="entry name" value="HELICASE_CTER"/>
    <property type="match status" value="1"/>
</dbReference>
<protein>
    <recommendedName>
        <fullName evidence="12">Replication restart protein PriA</fullName>
    </recommendedName>
    <alternativeName>
        <fullName evidence="12">ATP-dependent DNA helicase PriA</fullName>
        <ecNumber evidence="12">5.6.2.4</ecNumber>
    </alternativeName>
    <alternativeName>
        <fullName evidence="12">DNA 3'-5' helicase PriA</fullName>
    </alternativeName>
</protein>
<dbReference type="PANTHER" id="PTHR30580:SF0">
    <property type="entry name" value="PRIMOSOMAL PROTEIN N"/>
    <property type="match status" value="1"/>
</dbReference>
<dbReference type="GO" id="GO:0006302">
    <property type="term" value="P:double-strand break repair"/>
    <property type="evidence" value="ECO:0007669"/>
    <property type="project" value="InterPro"/>
</dbReference>
<dbReference type="Gene3D" id="3.40.50.300">
    <property type="entry name" value="P-loop containing nucleotide triphosphate hydrolases"/>
    <property type="match status" value="2"/>
</dbReference>
<evidence type="ECO:0000256" key="1">
    <source>
        <dbReference type="ARBA" id="ARBA00022515"/>
    </source>
</evidence>
<evidence type="ECO:0000256" key="2">
    <source>
        <dbReference type="ARBA" id="ARBA00022705"/>
    </source>
</evidence>
<dbReference type="InterPro" id="IPR027417">
    <property type="entry name" value="P-loop_NTPase"/>
</dbReference>
<keyword evidence="10 12" id="KW-0413">Isomerase</keyword>
<keyword evidence="2 12" id="KW-0235">DNA replication</keyword>
<feature type="binding site" evidence="12">
    <location>
        <position position="463"/>
    </location>
    <ligand>
        <name>Zn(2+)</name>
        <dbReference type="ChEBI" id="CHEBI:29105"/>
        <label>2</label>
    </ligand>
</feature>
<feature type="binding site" evidence="12">
    <location>
        <position position="481"/>
    </location>
    <ligand>
        <name>Zn(2+)</name>
        <dbReference type="ChEBI" id="CHEBI:29105"/>
        <label>2</label>
    </ligand>
</feature>
<dbReference type="InterPro" id="IPR001650">
    <property type="entry name" value="Helicase_C-like"/>
</dbReference>
<comment type="cofactor">
    <cofactor evidence="12">
        <name>Zn(2+)</name>
        <dbReference type="ChEBI" id="CHEBI:29105"/>
    </cofactor>
    <text evidence="12">Binds 2 zinc ions per subunit.</text>
</comment>
<accession>A0A1T1H8C0</accession>
<comment type="catalytic activity">
    <reaction evidence="11 12">
        <text>ATP + H2O = ADP + phosphate + H(+)</text>
        <dbReference type="Rhea" id="RHEA:13065"/>
        <dbReference type="ChEBI" id="CHEBI:15377"/>
        <dbReference type="ChEBI" id="CHEBI:15378"/>
        <dbReference type="ChEBI" id="CHEBI:30616"/>
        <dbReference type="ChEBI" id="CHEBI:43474"/>
        <dbReference type="ChEBI" id="CHEBI:456216"/>
        <dbReference type="EC" id="5.6.2.4"/>
    </reaction>
</comment>
<dbReference type="NCBIfam" id="TIGR00595">
    <property type="entry name" value="priA"/>
    <property type="match status" value="1"/>
</dbReference>
<dbReference type="Pfam" id="PF18319">
    <property type="entry name" value="Zn_ribbon_PriA"/>
    <property type="match status" value="1"/>
</dbReference>
<dbReference type="FunFam" id="3.40.50.300:FF:000489">
    <property type="entry name" value="Primosome assembly protein PriA"/>
    <property type="match status" value="1"/>
</dbReference>
<dbReference type="SMART" id="SM00487">
    <property type="entry name" value="DEXDc"/>
    <property type="match status" value="1"/>
</dbReference>
<keyword evidence="4 12" id="KW-0547">Nucleotide-binding</keyword>
<evidence type="ECO:0000313" key="15">
    <source>
        <dbReference type="EMBL" id="OOV86119.1"/>
    </source>
</evidence>
<keyword evidence="1 12" id="KW-0639">Primosome</keyword>
<dbReference type="GO" id="GO:0043138">
    <property type="term" value="F:3'-5' DNA helicase activity"/>
    <property type="evidence" value="ECO:0007669"/>
    <property type="project" value="UniProtKB-EC"/>
</dbReference>
<evidence type="ECO:0000259" key="13">
    <source>
        <dbReference type="PROSITE" id="PS51192"/>
    </source>
</evidence>
<dbReference type="STRING" id="966.BTA35_0215420"/>
<dbReference type="GO" id="GO:0006269">
    <property type="term" value="P:DNA replication, synthesis of primer"/>
    <property type="evidence" value="ECO:0007669"/>
    <property type="project" value="UniProtKB-KW"/>
</dbReference>
<reference evidence="15" key="1">
    <citation type="submission" date="2017-02" db="EMBL/GenBank/DDBJ databases">
        <title>Draft Genome Sequence of the Salt Water Bacterium Oceanospirillum linum ATCC 11336.</title>
        <authorList>
            <person name="Trachtenberg A.M."/>
            <person name="Carney J.G."/>
            <person name="Linnane J.D."/>
            <person name="Rheaume B.A."/>
            <person name="Pitts N.L."/>
            <person name="Mykles D.L."/>
            <person name="Maclea K.S."/>
        </authorList>
    </citation>
    <scope>NUCLEOTIDE SEQUENCE [LARGE SCALE GENOMIC DNA]</scope>
    <source>
        <strain evidence="15">ATCC 11336</strain>
    </source>
</reference>
<dbReference type="GO" id="GO:0005524">
    <property type="term" value="F:ATP binding"/>
    <property type="evidence" value="ECO:0007669"/>
    <property type="project" value="UniProtKB-UniRule"/>
</dbReference>
<dbReference type="GO" id="GO:0003677">
    <property type="term" value="F:DNA binding"/>
    <property type="evidence" value="ECO:0007669"/>
    <property type="project" value="UniProtKB-UniRule"/>
</dbReference>
<evidence type="ECO:0000256" key="7">
    <source>
        <dbReference type="ARBA" id="ARBA00022833"/>
    </source>
</evidence>
<comment type="subunit">
    <text evidence="12">Component of the replication restart primosome.</text>
</comment>
<dbReference type="CDD" id="cd17929">
    <property type="entry name" value="DEXHc_priA"/>
    <property type="match status" value="1"/>
</dbReference>
<dbReference type="InterPro" id="IPR011545">
    <property type="entry name" value="DEAD/DEAH_box_helicase_dom"/>
</dbReference>
<dbReference type="GO" id="GO:0006270">
    <property type="term" value="P:DNA replication initiation"/>
    <property type="evidence" value="ECO:0007669"/>
    <property type="project" value="TreeGrafter"/>
</dbReference>
<organism evidence="15 16">
    <name type="scientific">Oceanospirillum linum</name>
    <dbReference type="NCBI Taxonomy" id="966"/>
    <lineage>
        <taxon>Bacteria</taxon>
        <taxon>Pseudomonadati</taxon>
        <taxon>Pseudomonadota</taxon>
        <taxon>Gammaproteobacteria</taxon>
        <taxon>Oceanospirillales</taxon>
        <taxon>Oceanospirillaceae</taxon>
        <taxon>Oceanospirillum</taxon>
    </lineage>
</organism>
<evidence type="ECO:0000256" key="9">
    <source>
        <dbReference type="ARBA" id="ARBA00023125"/>
    </source>
</evidence>
<dbReference type="InterPro" id="IPR005259">
    <property type="entry name" value="PriA"/>
</dbReference>
<dbReference type="InterPro" id="IPR041222">
    <property type="entry name" value="PriA_3primeBD"/>
</dbReference>
<dbReference type="GO" id="GO:0016887">
    <property type="term" value="F:ATP hydrolysis activity"/>
    <property type="evidence" value="ECO:0007669"/>
    <property type="project" value="RHEA"/>
</dbReference>
<feature type="domain" description="Helicase ATP-binding" evidence="13">
    <location>
        <begin position="225"/>
        <end position="391"/>
    </location>
</feature>
<dbReference type="GO" id="GO:1990077">
    <property type="term" value="C:primosome complex"/>
    <property type="evidence" value="ECO:0007669"/>
    <property type="project" value="UniProtKB-UniRule"/>
</dbReference>
<evidence type="ECO:0000256" key="6">
    <source>
        <dbReference type="ARBA" id="ARBA00022806"/>
    </source>
</evidence>
<comment type="caution">
    <text evidence="15">The sequence shown here is derived from an EMBL/GenBank/DDBJ whole genome shotgun (WGS) entry which is preliminary data.</text>
</comment>
<evidence type="ECO:0000256" key="5">
    <source>
        <dbReference type="ARBA" id="ARBA00022801"/>
    </source>
</evidence>
<gene>
    <name evidence="12" type="primary">priA</name>
    <name evidence="15" type="ORF">BTA35_0215420</name>
</gene>
<evidence type="ECO:0000256" key="4">
    <source>
        <dbReference type="ARBA" id="ARBA00022741"/>
    </source>
</evidence>
<keyword evidence="9 12" id="KW-0238">DNA-binding</keyword>
<dbReference type="AlphaFoldDB" id="A0A1T1H8C0"/>
<dbReference type="GO" id="GO:0008270">
    <property type="term" value="F:zinc ion binding"/>
    <property type="evidence" value="ECO:0007669"/>
    <property type="project" value="UniProtKB-UniRule"/>
</dbReference>
<evidence type="ECO:0000256" key="3">
    <source>
        <dbReference type="ARBA" id="ARBA00022723"/>
    </source>
</evidence>
<dbReference type="Pfam" id="PF00270">
    <property type="entry name" value="DEAD"/>
    <property type="match status" value="1"/>
</dbReference>
<sequence length="748" mass="83661">MHSLFDDEPPVIRVALPVPLTRCFDYILPPNLQNTYLPLGARVRVPYRNRTLVGVVMARQVSPDIPLEKLKPLTEVIDDASLLDDHQLALAKWLARYCHGPVGEVISMMLPAPLRQGAAAHIQEETYWMATQSGRALEPEKMHRAPKQAELLRALQKHQQPVAATMLRSLGFTSTQMAALEDKGLAERYLQSRHLEGRDHETPSVLAEIPLQLNDDQKHVVSEVTGQLGQSEVFLLEGVTGSGKTEVYLQVIEAVLKQGRQVLVLVPEIGLAPQTVNRFKKRFSVPVMTLHSGLNDKERLDAWLLARDGRAGVLIGTRSAAVTPFKDLGLIVVDEEHDASYKQGDGIRYSARDLAIVRGKMLSCPVVLGSATPSLETLHNATEKRFQWLKLTQRVGSSVQLPDIYLHDIQNKKLTNGIDGGLLQVMRTHLEQGGQVLAFINRRGFAPALMCHDCGWVSDCPFCDARMTLHREPPRLHCHHCDSVSAIPHQCPKCFNSELKPVGSGTERMEETLEQAFKDWPVFRVDRDTVSKKGMMEKLLARVNTEEPCVLVGTQMLAKGHHFPGVSLVVVLDADGGFYSSDFRGLERMGQLLTQVAGRAGRERRKGKVVVQTHRPDDPLLKLLAQHDYSEFSRCLLEERKDTLLPPYSFMAIIRAEANQSDLVSGFLTDVVQAAAPVTSQIEGLEVTGPVPSPMERRFGRYHMQIWLICDRRGPLHQGISCLLELINRHPLQRKVRWSLDVDPQELI</sequence>
<evidence type="ECO:0000256" key="8">
    <source>
        <dbReference type="ARBA" id="ARBA00022840"/>
    </source>
</evidence>
<dbReference type="SUPFAM" id="SSF52540">
    <property type="entry name" value="P-loop containing nucleoside triphosphate hydrolases"/>
    <property type="match status" value="2"/>
</dbReference>
<dbReference type="Pfam" id="PF17764">
    <property type="entry name" value="PriA_3primeBD"/>
    <property type="match status" value="1"/>
</dbReference>
<feature type="binding site" evidence="12">
    <location>
        <position position="491"/>
    </location>
    <ligand>
        <name>Zn(2+)</name>
        <dbReference type="ChEBI" id="CHEBI:29105"/>
        <label>1</label>
    </ligand>
</feature>
<keyword evidence="8 12" id="KW-0067">ATP-binding</keyword>
<evidence type="ECO:0000313" key="16">
    <source>
        <dbReference type="Proteomes" id="UP000190064"/>
    </source>
</evidence>
<comment type="function">
    <text evidence="12">Initiates the restart of stalled replication forks, which reloads the replicative helicase on sites other than the origin of replication. Recognizes and binds to abandoned replication forks and remodels them to uncover a helicase loading site. Promotes assembly of the primosome at these replication forks.</text>
</comment>
<feature type="domain" description="Helicase C-terminal" evidence="14">
    <location>
        <begin position="486"/>
        <end position="648"/>
    </location>
</feature>
<dbReference type="Pfam" id="PF18074">
    <property type="entry name" value="PriA_C"/>
    <property type="match status" value="1"/>
</dbReference>
<comment type="similarity">
    <text evidence="12">Belongs to the helicase family. PriA subfamily.</text>
</comment>
<keyword evidence="6 12" id="KW-0347">Helicase</keyword>
<dbReference type="InterPro" id="IPR041236">
    <property type="entry name" value="PriA_C"/>
</dbReference>
<dbReference type="Pfam" id="PF00271">
    <property type="entry name" value="Helicase_C"/>
    <property type="match status" value="1"/>
</dbReference>
<dbReference type="EMBL" id="MTSD02000009">
    <property type="protein sequence ID" value="OOV86119.1"/>
    <property type="molecule type" value="Genomic_DNA"/>
</dbReference>
<name>A0A1T1H8C0_OCELI</name>
<feature type="binding site" evidence="12">
    <location>
        <position position="451"/>
    </location>
    <ligand>
        <name>Zn(2+)</name>
        <dbReference type="ChEBI" id="CHEBI:29105"/>
        <label>1</label>
    </ligand>
</feature>
<evidence type="ECO:0000256" key="12">
    <source>
        <dbReference type="HAMAP-Rule" id="MF_00983"/>
    </source>
</evidence>
<dbReference type="NCBIfam" id="NF004067">
    <property type="entry name" value="PRK05580.1-4"/>
    <property type="match status" value="1"/>
</dbReference>
<dbReference type="CDD" id="cd18804">
    <property type="entry name" value="SF2_C_priA"/>
    <property type="match status" value="1"/>
</dbReference>
<evidence type="ECO:0000256" key="11">
    <source>
        <dbReference type="ARBA" id="ARBA00048988"/>
    </source>
</evidence>
<feature type="binding site" evidence="12">
    <location>
        <position position="454"/>
    </location>
    <ligand>
        <name>Zn(2+)</name>
        <dbReference type="ChEBI" id="CHEBI:29105"/>
        <label>1</label>
    </ligand>
</feature>
<dbReference type="PANTHER" id="PTHR30580">
    <property type="entry name" value="PRIMOSOMAL PROTEIN N"/>
    <property type="match status" value="1"/>
</dbReference>
<feature type="binding site" evidence="12">
    <location>
        <position position="460"/>
    </location>
    <ligand>
        <name>Zn(2+)</name>
        <dbReference type="ChEBI" id="CHEBI:29105"/>
        <label>2</label>
    </ligand>
</feature>
<dbReference type="InterPro" id="IPR042115">
    <property type="entry name" value="PriA_3primeBD_sf"/>
</dbReference>
<dbReference type="HAMAP" id="MF_00983">
    <property type="entry name" value="PriA"/>
    <property type="match status" value="1"/>
</dbReference>
<evidence type="ECO:0000256" key="10">
    <source>
        <dbReference type="ARBA" id="ARBA00023235"/>
    </source>
</evidence>
<dbReference type="Proteomes" id="UP000190064">
    <property type="component" value="Unassembled WGS sequence"/>
</dbReference>
<dbReference type="PROSITE" id="PS51192">
    <property type="entry name" value="HELICASE_ATP_BIND_1"/>
    <property type="match status" value="1"/>
</dbReference>
<dbReference type="FunFam" id="3.40.1440.60:FF:000001">
    <property type="entry name" value="Primosomal protein N"/>
    <property type="match status" value="1"/>
</dbReference>
<keyword evidence="5 12" id="KW-0378">Hydrolase</keyword>
<keyword evidence="3 12" id="KW-0479">Metal-binding</keyword>